<reference evidence="8" key="1">
    <citation type="submission" date="2022-09" db="EMBL/GenBank/DDBJ databases">
        <title>Comparative genomics and taxonomic characterization of three novel marine species of genus Reichenbachiella exhibiting antioxidant and polysaccharide degradation activities.</title>
        <authorList>
            <person name="Muhammad N."/>
            <person name="Lee Y.-J."/>
            <person name="Ko J."/>
            <person name="Kim S.-G."/>
        </authorList>
    </citation>
    <scope>NUCLEOTIDE SEQUENCE</scope>
    <source>
        <strain evidence="8">BKB1-1</strain>
    </source>
</reference>
<dbReference type="SUPFAM" id="SSF63829">
    <property type="entry name" value="Calcium-dependent phosphotriesterase"/>
    <property type="match status" value="1"/>
</dbReference>
<dbReference type="Pfam" id="PF13860">
    <property type="entry name" value="FlgD_ig"/>
    <property type="match status" value="1"/>
</dbReference>
<keyword evidence="5" id="KW-0624">Polysaccharide degradation</keyword>
<sequence>MINHLLKSFVILITSIAWLSACEQPASREISRIADAPSAIGTKENPNKRLEFEIMQLVDPATQRIPELIHQQEVSFARALNQRYAPNARALAQDWESGGPHNVGGRTRAFAMDVDDENVLIAGGVSGGMYRSVDKGNNWTRTSHPSTLNNATCVTQDQRAGFHHVWYYGTGELRGNSSTSGGAPYRGDGIYRSLDGGLSWDVIPSTANGRPADFESPFNYVWSIVVDDQGVIYAALYGCIVKSADDGLTWEVVLGPDLLHPDTLDPPIEDLNDSGAPFYTNLMKTPSGKIYATLSTFTALGHKQDHAGFFVLEPGEVAWEEITPFNFDLNYNRTVMSYAPSNEDILYFLTDGIDLSLKVREGKTWIDRSMNLPGKNDTLPALNSQDSYNLLVKVHPSDENIVFIGGTNLYRSTDGFRSSDHSAWIGGYDPESGTASKYPNHHPDQHEIVFLPSDPNSMFSTNDGGVRFTANNMATLPQWDERNDGFITSQFYTIALSKQEGSFKALGGMQDNGTYLKILGNPTAPWIELLGGDGSYVSTTPDDRFWYASFQEGTTFRLSLNDEHQLVSFAEVDPVGGEGYLFVNPFVLDPNNYNRMYMAGGDVIWRNDNLSQIPAGIQQPTSVNWSEVNSTKQFTLAISTLAVSTYPANVLYFGMTSGSVHKTIYANTDSAQTTQLFKQTITNDEGQSVSGYVSNVAIDPTNADRVIFSYSNYHFPSLFYTADGGETVVDISGNLEENPDGSGGGPSVRWSQIVPMADGSFIYFISTSVGLYSATELNGAETIWTKEADETIGNSLIRMTDYRPSDGKLIVATHGNGVFVTHIEGQLQKMPQETAVEKFQLVNAYPNPFADEVRIELEIPVEGRVVVEILSPSGQLIRTLLNNEQFDGTVSVVWDGRNAGGVPLDDGLYLYRVYYAGKFKSGKIIYLKN</sequence>
<name>A0ABY6CVM9_9BACT</name>
<evidence type="ECO:0000256" key="3">
    <source>
        <dbReference type="ARBA" id="ARBA00023277"/>
    </source>
</evidence>
<evidence type="ECO:0000313" key="8">
    <source>
        <dbReference type="EMBL" id="UXP32310.1"/>
    </source>
</evidence>
<gene>
    <name evidence="8" type="ORF">N6H18_18385</name>
</gene>
<evidence type="ECO:0000259" key="7">
    <source>
        <dbReference type="Pfam" id="PF13860"/>
    </source>
</evidence>
<dbReference type="SUPFAM" id="SSF110296">
    <property type="entry name" value="Oligoxyloglucan reducing end-specific cellobiohydrolase"/>
    <property type="match status" value="1"/>
</dbReference>
<dbReference type="InterPro" id="IPR052025">
    <property type="entry name" value="Xyloglucanase_GH74"/>
</dbReference>
<keyword evidence="8" id="KW-0969">Cilium</keyword>
<keyword evidence="1" id="KW-0732">Signal</keyword>
<evidence type="ECO:0000256" key="2">
    <source>
        <dbReference type="ARBA" id="ARBA00022801"/>
    </source>
</evidence>
<dbReference type="InterPro" id="IPR015943">
    <property type="entry name" value="WD40/YVTN_repeat-like_dom_sf"/>
</dbReference>
<accession>A0ABY6CVM9</accession>
<dbReference type="Gene3D" id="2.60.40.4070">
    <property type="match status" value="1"/>
</dbReference>
<evidence type="ECO:0000313" key="9">
    <source>
        <dbReference type="Proteomes" id="UP001065174"/>
    </source>
</evidence>
<keyword evidence="9" id="KW-1185">Reference proteome</keyword>
<dbReference type="EMBL" id="CP106679">
    <property type="protein sequence ID" value="UXP32310.1"/>
    <property type="molecule type" value="Genomic_DNA"/>
</dbReference>
<evidence type="ECO:0000256" key="1">
    <source>
        <dbReference type="ARBA" id="ARBA00022729"/>
    </source>
</evidence>
<keyword evidence="8" id="KW-0966">Cell projection</keyword>
<feature type="domain" description="FlgD/Vpr Ig-like" evidence="7">
    <location>
        <begin position="857"/>
        <end position="916"/>
    </location>
</feature>
<keyword evidence="2" id="KW-0378">Hydrolase</keyword>
<evidence type="ECO:0000256" key="6">
    <source>
        <dbReference type="ARBA" id="ARBA00037986"/>
    </source>
</evidence>
<dbReference type="InterPro" id="IPR025965">
    <property type="entry name" value="FlgD/Vpr_Ig-like"/>
</dbReference>
<evidence type="ECO:0000256" key="5">
    <source>
        <dbReference type="ARBA" id="ARBA00023326"/>
    </source>
</evidence>
<dbReference type="PANTHER" id="PTHR43739:SF2">
    <property type="entry name" value="OLIGOXYLOGLUCAN-REDUCING END-SPECIFIC XYLOGLUCANASE-RELATED"/>
    <property type="match status" value="1"/>
</dbReference>
<organism evidence="8 9">
    <name type="scientific">Reichenbachiella agarivorans</name>
    <dbReference type="NCBI Taxonomy" id="2979464"/>
    <lineage>
        <taxon>Bacteria</taxon>
        <taxon>Pseudomonadati</taxon>
        <taxon>Bacteroidota</taxon>
        <taxon>Cytophagia</taxon>
        <taxon>Cytophagales</taxon>
        <taxon>Reichenbachiellaceae</taxon>
        <taxon>Reichenbachiella</taxon>
    </lineage>
</organism>
<protein>
    <submittedName>
        <fullName evidence="8">Flagellar basal body rod modification protein</fullName>
    </submittedName>
</protein>
<dbReference type="PANTHER" id="PTHR43739">
    <property type="entry name" value="XYLOGLUCANASE (EUROFUNG)"/>
    <property type="match status" value="1"/>
</dbReference>
<dbReference type="Proteomes" id="UP001065174">
    <property type="component" value="Chromosome"/>
</dbReference>
<keyword evidence="3" id="KW-0119">Carbohydrate metabolism</keyword>
<comment type="similarity">
    <text evidence="6">Belongs to the glycosyl hydrolase 74 family.</text>
</comment>
<dbReference type="RefSeq" id="WP_262309746.1">
    <property type="nucleotide sequence ID" value="NZ_CP106679.1"/>
</dbReference>
<evidence type="ECO:0000256" key="4">
    <source>
        <dbReference type="ARBA" id="ARBA00023295"/>
    </source>
</evidence>
<keyword evidence="8" id="KW-0282">Flagellum</keyword>
<dbReference type="Gene3D" id="2.130.10.10">
    <property type="entry name" value="YVTN repeat-like/Quinoprotein amine dehydrogenase"/>
    <property type="match status" value="3"/>
</dbReference>
<keyword evidence="4" id="KW-0326">Glycosidase</keyword>
<proteinExistence type="inferred from homology"/>
<dbReference type="PROSITE" id="PS51257">
    <property type="entry name" value="PROKAR_LIPOPROTEIN"/>
    <property type="match status" value="1"/>
</dbReference>